<evidence type="ECO:0008006" key="3">
    <source>
        <dbReference type="Google" id="ProtNLM"/>
    </source>
</evidence>
<dbReference type="Pfam" id="PF13704">
    <property type="entry name" value="Glyco_tranf_2_4"/>
    <property type="match status" value="1"/>
</dbReference>
<dbReference type="RefSeq" id="WP_142854002.1">
    <property type="nucleotide sequence ID" value="NZ_ML660021.1"/>
</dbReference>
<dbReference type="Pfam" id="PF13578">
    <property type="entry name" value="Methyltransf_24"/>
    <property type="match status" value="1"/>
</dbReference>
<gene>
    <name evidence="1" type="ORF">FIL88_11450</name>
</gene>
<dbReference type="AlphaFoldDB" id="A0A545SQD0"/>
<name>A0A545SQD0_9RHOB</name>
<reference evidence="1 2" key="1">
    <citation type="submission" date="2019-06" db="EMBL/GenBank/DDBJ databases">
        <title>A novel species of marine bacteria.</title>
        <authorList>
            <person name="Wang Y."/>
        </authorList>
    </citation>
    <scope>NUCLEOTIDE SEQUENCE [LARGE SCALE GENOMIC DNA]</scope>
    <source>
        <strain evidence="1 2">MA1-10</strain>
    </source>
</reference>
<accession>A0A545SQD0</accession>
<organism evidence="1 2">
    <name type="scientific">Aliiroseovarius halocynthiae</name>
    <dbReference type="NCBI Taxonomy" id="985055"/>
    <lineage>
        <taxon>Bacteria</taxon>
        <taxon>Pseudomonadati</taxon>
        <taxon>Pseudomonadota</taxon>
        <taxon>Alphaproteobacteria</taxon>
        <taxon>Rhodobacterales</taxon>
        <taxon>Paracoccaceae</taxon>
        <taxon>Aliiroseovarius</taxon>
    </lineage>
</organism>
<evidence type="ECO:0000313" key="2">
    <source>
        <dbReference type="Proteomes" id="UP000315816"/>
    </source>
</evidence>
<dbReference type="SUPFAM" id="SSF53335">
    <property type="entry name" value="S-adenosyl-L-methionine-dependent methyltransferases"/>
    <property type="match status" value="1"/>
</dbReference>
<dbReference type="OrthoDB" id="4964299at2"/>
<dbReference type="EMBL" id="VICH01000007">
    <property type="protein sequence ID" value="TQV67190.1"/>
    <property type="molecule type" value="Genomic_DNA"/>
</dbReference>
<keyword evidence="2" id="KW-1185">Reference proteome</keyword>
<sequence length="525" mass="60038">MTSDDRFLIISTMRDEGPYILEWLAYHRSIGFTDFLIYTNDCRDGTDLLLDRLDANGIVTHVRSKVLKRGPHKSALKYAKDHPLYSGADWVFITDVDEFLNIKVKDGQLSDLLDLYPEADAIPVCWRMFSNDGQEKIVNGLTTEALLDAELPDARPDEVGHFVKTLFKPNPNIERFGIHEPKYNESFAENAVYGAPWCGDGHADTPARPQTNYGYDVAQINHYAVRTVDSFLLKRDRGDGNATENRLELHYWKRWCRGGIRETSISRMMPGLQKELSFLKSDPVVRHLHEAAKECHVAQVEHLLKQPDYRELKEQILAVSPLETPADTPSVNSAARELTLKAPKRHQNRLRMLETLPKGGRGAEIGVWNGGFSEHILHVTQPTELVLIDPWDLLADQNPDDWTHKKHSEAEEMRVMRKNVEALYGSLSNVSVRQGFSAEVLASYPDNYFDWVYIDGNHLYDFVCKDLELSFRKVRPGGTIAGDDFFWKRNDRMHVKEAVLDTMRAQGMTNRPTRLGQQYMITVPE</sequence>
<dbReference type="Proteomes" id="UP000315816">
    <property type="component" value="Unassembled WGS sequence"/>
</dbReference>
<dbReference type="InterPro" id="IPR029063">
    <property type="entry name" value="SAM-dependent_MTases_sf"/>
</dbReference>
<evidence type="ECO:0000313" key="1">
    <source>
        <dbReference type="EMBL" id="TQV67190.1"/>
    </source>
</evidence>
<comment type="caution">
    <text evidence="1">The sequence shown here is derived from an EMBL/GenBank/DDBJ whole genome shotgun (WGS) entry which is preliminary data.</text>
</comment>
<proteinExistence type="predicted"/>
<dbReference type="Gene3D" id="3.40.50.150">
    <property type="entry name" value="Vaccinia Virus protein VP39"/>
    <property type="match status" value="1"/>
</dbReference>
<protein>
    <recommendedName>
        <fullName evidence="3">Glycosyltransferase family 2 protein</fullName>
    </recommendedName>
</protein>